<sequence length="148" mass="16203">MSGRGSLAGAGTAEWMEQKLSLDNESEYGGAETWRSGPGVGCGDQMQERQPMAAAKVEHFSVVQEVEPGRLRGINGDIEKNRGSWGGTYDVARGQRQWQRRLGSSRRVLLGGDVADCRSRRLHQRGEGAVGRSRQGRVRSTAFSSRLL</sequence>
<protein>
    <submittedName>
        <fullName evidence="2">Uncharacterized protein</fullName>
    </submittedName>
</protein>
<comment type="caution">
    <text evidence="2">The sequence shown here is derived from an EMBL/GenBank/DDBJ whole genome shotgun (WGS) entry which is preliminary data.</text>
</comment>
<name>A0A426ZIQ8_ENSVE</name>
<feature type="region of interest" description="Disordered" evidence="1">
    <location>
        <begin position="124"/>
        <end position="148"/>
    </location>
</feature>
<reference evidence="2 3" key="1">
    <citation type="journal article" date="2014" name="Agronomy (Basel)">
        <title>A Draft Genome Sequence for Ensete ventricosum, the Drought-Tolerant Tree Against Hunger.</title>
        <authorList>
            <person name="Harrison J."/>
            <person name="Moore K.A."/>
            <person name="Paszkiewicz K."/>
            <person name="Jones T."/>
            <person name="Grant M."/>
            <person name="Ambacheew D."/>
            <person name="Muzemil S."/>
            <person name="Studholme D.J."/>
        </authorList>
    </citation>
    <scope>NUCLEOTIDE SEQUENCE [LARGE SCALE GENOMIC DNA]</scope>
</reference>
<dbReference type="Proteomes" id="UP000287651">
    <property type="component" value="Unassembled WGS sequence"/>
</dbReference>
<organism evidence="2 3">
    <name type="scientific">Ensete ventricosum</name>
    <name type="common">Abyssinian banana</name>
    <name type="synonym">Musa ensete</name>
    <dbReference type="NCBI Taxonomy" id="4639"/>
    <lineage>
        <taxon>Eukaryota</taxon>
        <taxon>Viridiplantae</taxon>
        <taxon>Streptophyta</taxon>
        <taxon>Embryophyta</taxon>
        <taxon>Tracheophyta</taxon>
        <taxon>Spermatophyta</taxon>
        <taxon>Magnoliopsida</taxon>
        <taxon>Liliopsida</taxon>
        <taxon>Zingiberales</taxon>
        <taxon>Musaceae</taxon>
        <taxon>Ensete</taxon>
    </lineage>
</organism>
<feature type="region of interest" description="Disordered" evidence="1">
    <location>
        <begin position="1"/>
        <end position="53"/>
    </location>
</feature>
<evidence type="ECO:0000256" key="1">
    <source>
        <dbReference type="SAM" id="MobiDB-lite"/>
    </source>
</evidence>
<dbReference type="AlphaFoldDB" id="A0A426ZIQ8"/>
<proteinExistence type="predicted"/>
<evidence type="ECO:0000313" key="2">
    <source>
        <dbReference type="EMBL" id="RRT63862.1"/>
    </source>
</evidence>
<dbReference type="EMBL" id="AMZH03006429">
    <property type="protein sequence ID" value="RRT63862.1"/>
    <property type="molecule type" value="Genomic_DNA"/>
</dbReference>
<accession>A0A426ZIQ8</accession>
<evidence type="ECO:0000313" key="3">
    <source>
        <dbReference type="Proteomes" id="UP000287651"/>
    </source>
</evidence>
<gene>
    <name evidence="2" type="ORF">B296_00028538</name>
</gene>